<dbReference type="SUPFAM" id="SSF52096">
    <property type="entry name" value="ClpP/crotonase"/>
    <property type="match status" value="1"/>
</dbReference>
<reference evidence="2 3" key="1">
    <citation type="submission" date="2021-03" db="EMBL/GenBank/DDBJ databases">
        <title>Complete Genome Sequences of Two Lysobacter Strains Isolated from Sea Water (Lysobacter caseinilyticus) and Soil (Lysobacter helvus) in South Korea.</title>
        <authorList>
            <person name="Watanabe Y."/>
            <person name="Arakawa K."/>
        </authorList>
    </citation>
    <scope>NUCLEOTIDE SEQUENCE [LARGE SCALE GENOMIC DNA]</scope>
    <source>
        <strain evidence="2 3">D10</strain>
    </source>
</reference>
<evidence type="ECO:0000313" key="2">
    <source>
        <dbReference type="EMBL" id="BCT96347.1"/>
    </source>
</evidence>
<organism evidence="2 3">
    <name type="scientific">Lysobacter helvus</name>
    <dbReference type="NCBI Taxonomy" id="2675059"/>
    <lineage>
        <taxon>Bacteria</taxon>
        <taxon>Pseudomonadati</taxon>
        <taxon>Pseudomonadota</taxon>
        <taxon>Gammaproteobacteria</taxon>
        <taxon>Lysobacterales</taxon>
        <taxon>Lysobacteraceae</taxon>
        <taxon>Lysobacter</taxon>
    </lineage>
</organism>
<feature type="transmembrane region" description="Helical" evidence="1">
    <location>
        <begin position="111"/>
        <end position="131"/>
    </location>
</feature>
<feature type="transmembrane region" description="Helical" evidence="1">
    <location>
        <begin position="78"/>
        <end position="99"/>
    </location>
</feature>
<name>A0ABM7QFA7_9GAMM</name>
<accession>A0ABM7QFA7</accession>
<sequence>MRKAFDKGQHGVTTMSWKPGEARWTSLGARWERKARPTRHPWGWAAGAGAGVVAFMAIGVGVPSAVFADALPTPLRSMGAQIALIVVAGVLAVALLAVAMRRAAERGGMRLPLAVGVLLFVATSLMSAGLMRQRAKVDRARHENENASMVLNAAGDVVQIKGYIAGDFARDFNALLARAPHLATIEIDSPGGLVDDALKVAAVIQSRDLRVRVDRECASACVLLWAASPTREMGISGAIGLHQARGSGDMPKEWQDAGLALTEAPSQAILKGAGFSEALLAKRSTTSPDSMEWIGAVELVDEGVALRVVNDAGATPGRAELVMADMLRRDGAEGDARRLYLAYAVASPGPALRHAQALRAAQREGRSLAPASDAMNTEARAFAMSHAPDDALLRWATQMLGLYGEGIDGRNPNVCVALVDAAQGTPDPDTKRRRLEALADLMAAIPANAPRASFDANMARDADIAIRTEFSARMRQGHPESWRDWTTPQQCAFVQRLYSMALAQPPDKAATAIRVIEGVQ</sequence>
<dbReference type="SUPFAM" id="SSF103473">
    <property type="entry name" value="MFS general substrate transporter"/>
    <property type="match status" value="1"/>
</dbReference>
<dbReference type="EMBL" id="AP024546">
    <property type="protein sequence ID" value="BCT96347.1"/>
    <property type="molecule type" value="Genomic_DNA"/>
</dbReference>
<keyword evidence="1" id="KW-0472">Membrane</keyword>
<dbReference type="Gene3D" id="3.90.226.10">
    <property type="entry name" value="2-enoyl-CoA Hydratase, Chain A, domain 1"/>
    <property type="match status" value="1"/>
</dbReference>
<proteinExistence type="predicted"/>
<gene>
    <name evidence="2" type="ORF">LYSHEL_22180</name>
</gene>
<dbReference type="InterPro" id="IPR036259">
    <property type="entry name" value="MFS_trans_sf"/>
</dbReference>
<protein>
    <submittedName>
        <fullName evidence="2">Uncharacterized protein</fullName>
    </submittedName>
</protein>
<evidence type="ECO:0000256" key="1">
    <source>
        <dbReference type="SAM" id="Phobius"/>
    </source>
</evidence>
<evidence type="ECO:0000313" key="3">
    <source>
        <dbReference type="Proteomes" id="UP000680514"/>
    </source>
</evidence>
<dbReference type="Proteomes" id="UP000680514">
    <property type="component" value="Chromosome"/>
</dbReference>
<dbReference type="InterPro" id="IPR029045">
    <property type="entry name" value="ClpP/crotonase-like_dom_sf"/>
</dbReference>
<keyword evidence="1" id="KW-1133">Transmembrane helix</keyword>
<feature type="transmembrane region" description="Helical" evidence="1">
    <location>
        <begin position="42"/>
        <end position="66"/>
    </location>
</feature>
<keyword evidence="3" id="KW-1185">Reference proteome</keyword>
<keyword evidence="1" id="KW-0812">Transmembrane</keyword>